<sequence>MANPAASWPGHYVKKTPATGNVLTYQETEVIVHPRDVKLAGGKKVLGNEKGQPNISQKEHDPSACSQEQHHWRQCKPYNTGKEGGLYWLDLLAASNQLLEKSGDWRISE</sequence>
<organism evidence="2 3">
    <name type="scientific">Tupaia chinensis</name>
    <name type="common">Chinese tree shrew</name>
    <name type="synonym">Tupaia belangeri chinensis</name>
    <dbReference type="NCBI Taxonomy" id="246437"/>
    <lineage>
        <taxon>Eukaryota</taxon>
        <taxon>Metazoa</taxon>
        <taxon>Chordata</taxon>
        <taxon>Craniata</taxon>
        <taxon>Vertebrata</taxon>
        <taxon>Euteleostomi</taxon>
        <taxon>Mammalia</taxon>
        <taxon>Eutheria</taxon>
        <taxon>Euarchontoglires</taxon>
        <taxon>Scandentia</taxon>
        <taxon>Tupaiidae</taxon>
        <taxon>Tupaia</taxon>
    </lineage>
</organism>
<gene>
    <name evidence="2" type="ORF">TREES_T100020821</name>
</gene>
<dbReference type="EMBL" id="KB320948">
    <property type="protein sequence ID" value="ELW53503.1"/>
    <property type="molecule type" value="Genomic_DNA"/>
</dbReference>
<evidence type="ECO:0000256" key="1">
    <source>
        <dbReference type="SAM" id="MobiDB-lite"/>
    </source>
</evidence>
<dbReference type="InParanoid" id="L9JT43"/>
<evidence type="ECO:0000313" key="3">
    <source>
        <dbReference type="Proteomes" id="UP000011518"/>
    </source>
</evidence>
<dbReference type="Proteomes" id="UP000011518">
    <property type="component" value="Unassembled WGS sequence"/>
</dbReference>
<feature type="region of interest" description="Disordered" evidence="1">
    <location>
        <begin position="42"/>
        <end position="64"/>
    </location>
</feature>
<name>L9JT43_TUPCH</name>
<protein>
    <submittedName>
        <fullName evidence="2">Uncharacterized protein</fullName>
    </submittedName>
</protein>
<reference evidence="3" key="2">
    <citation type="journal article" date="2013" name="Nat. Commun.">
        <title>Genome of the Chinese tree shrew.</title>
        <authorList>
            <person name="Fan Y."/>
            <person name="Huang Z.Y."/>
            <person name="Cao C.C."/>
            <person name="Chen C.S."/>
            <person name="Chen Y.X."/>
            <person name="Fan D.D."/>
            <person name="He J."/>
            <person name="Hou H.L."/>
            <person name="Hu L."/>
            <person name="Hu X.T."/>
            <person name="Jiang X.T."/>
            <person name="Lai R."/>
            <person name="Lang Y.S."/>
            <person name="Liang B."/>
            <person name="Liao S.G."/>
            <person name="Mu D."/>
            <person name="Ma Y.Y."/>
            <person name="Niu Y.Y."/>
            <person name="Sun X.Q."/>
            <person name="Xia J.Q."/>
            <person name="Xiao J."/>
            <person name="Xiong Z.Q."/>
            <person name="Xu L."/>
            <person name="Yang L."/>
            <person name="Zhang Y."/>
            <person name="Zhao W."/>
            <person name="Zhao X.D."/>
            <person name="Zheng Y.T."/>
            <person name="Zhou J.M."/>
            <person name="Zhu Y.B."/>
            <person name="Zhang G.J."/>
            <person name="Wang J."/>
            <person name="Yao Y.G."/>
        </authorList>
    </citation>
    <scope>NUCLEOTIDE SEQUENCE [LARGE SCALE GENOMIC DNA]</scope>
</reference>
<accession>L9JT43</accession>
<proteinExistence type="predicted"/>
<evidence type="ECO:0000313" key="2">
    <source>
        <dbReference type="EMBL" id="ELW53503.1"/>
    </source>
</evidence>
<keyword evidence="3" id="KW-1185">Reference proteome</keyword>
<reference evidence="3" key="1">
    <citation type="submission" date="2012-07" db="EMBL/GenBank/DDBJ databases">
        <title>Genome of the Chinese tree shrew, a rising model animal genetically related to primates.</title>
        <authorList>
            <person name="Zhang G."/>
            <person name="Fan Y."/>
            <person name="Yao Y."/>
            <person name="Huang Z."/>
        </authorList>
    </citation>
    <scope>NUCLEOTIDE SEQUENCE [LARGE SCALE GENOMIC DNA]</scope>
</reference>
<dbReference type="AlphaFoldDB" id="L9JT43"/>